<dbReference type="CDD" id="cd06582">
    <property type="entry name" value="TM_PBP1_LivH_like"/>
    <property type="match status" value="1"/>
</dbReference>
<dbReference type="GO" id="GO:0015808">
    <property type="term" value="P:L-alanine transport"/>
    <property type="evidence" value="ECO:0007669"/>
    <property type="project" value="TreeGrafter"/>
</dbReference>
<keyword evidence="3" id="KW-1003">Cell membrane</keyword>
<proteinExistence type="inferred from homology"/>
<keyword evidence="7 10" id="KW-1133">Transmembrane helix</keyword>
<organism evidence="11 12">
    <name type="scientific">Azonexus hydrophilus</name>
    <dbReference type="NCBI Taxonomy" id="418702"/>
    <lineage>
        <taxon>Bacteria</taxon>
        <taxon>Pseudomonadati</taxon>
        <taxon>Pseudomonadota</taxon>
        <taxon>Betaproteobacteria</taxon>
        <taxon>Rhodocyclales</taxon>
        <taxon>Azonexaceae</taxon>
        <taxon>Azonexus</taxon>
    </lineage>
</organism>
<feature type="transmembrane region" description="Helical" evidence="10">
    <location>
        <begin position="141"/>
        <end position="167"/>
    </location>
</feature>
<evidence type="ECO:0000256" key="1">
    <source>
        <dbReference type="ARBA" id="ARBA00004651"/>
    </source>
</evidence>
<dbReference type="Pfam" id="PF02653">
    <property type="entry name" value="BPD_transp_2"/>
    <property type="match status" value="1"/>
</dbReference>
<dbReference type="STRING" id="418702.BJN45_02040"/>
<dbReference type="GO" id="GO:0042941">
    <property type="term" value="P:D-alanine transmembrane transport"/>
    <property type="evidence" value="ECO:0007669"/>
    <property type="project" value="TreeGrafter"/>
</dbReference>
<accession>A0A1R1ICP6</accession>
<dbReference type="RefSeq" id="WP_076091558.1">
    <property type="nucleotide sequence ID" value="NZ_MTHD01000001.1"/>
</dbReference>
<dbReference type="PANTHER" id="PTHR11795:SF371">
    <property type="entry name" value="HIGH-AFFINITY BRANCHED-CHAIN AMINO ACID TRANSPORT SYSTEM PERMEASE PROTEIN LIVH"/>
    <property type="match status" value="1"/>
</dbReference>
<keyword evidence="5 10" id="KW-0812">Transmembrane</keyword>
<dbReference type="GO" id="GO:0005886">
    <property type="term" value="C:plasma membrane"/>
    <property type="evidence" value="ECO:0007669"/>
    <property type="project" value="UniProtKB-SubCell"/>
</dbReference>
<feature type="transmembrane region" description="Helical" evidence="10">
    <location>
        <begin position="12"/>
        <end position="35"/>
    </location>
</feature>
<evidence type="ECO:0000256" key="4">
    <source>
        <dbReference type="ARBA" id="ARBA00022519"/>
    </source>
</evidence>
<dbReference type="GO" id="GO:0015190">
    <property type="term" value="F:L-leucine transmembrane transporter activity"/>
    <property type="evidence" value="ECO:0007669"/>
    <property type="project" value="TreeGrafter"/>
</dbReference>
<keyword evidence="12" id="KW-1185">Reference proteome</keyword>
<keyword evidence="8 10" id="KW-0472">Membrane</keyword>
<evidence type="ECO:0000256" key="9">
    <source>
        <dbReference type="ARBA" id="ARBA00037998"/>
    </source>
</evidence>
<dbReference type="Proteomes" id="UP000187526">
    <property type="component" value="Unassembled WGS sequence"/>
</dbReference>
<dbReference type="PANTHER" id="PTHR11795">
    <property type="entry name" value="BRANCHED-CHAIN AMINO ACID TRANSPORT SYSTEM PERMEASE PROTEIN LIVH"/>
    <property type="match status" value="1"/>
</dbReference>
<evidence type="ECO:0000256" key="7">
    <source>
        <dbReference type="ARBA" id="ARBA00022989"/>
    </source>
</evidence>
<dbReference type="GO" id="GO:1903806">
    <property type="term" value="P:L-isoleucine import across plasma membrane"/>
    <property type="evidence" value="ECO:0007669"/>
    <property type="project" value="TreeGrafter"/>
</dbReference>
<evidence type="ECO:0000256" key="5">
    <source>
        <dbReference type="ARBA" id="ARBA00022692"/>
    </source>
</evidence>
<feature type="transmembrane region" description="Helical" evidence="10">
    <location>
        <begin position="281"/>
        <end position="300"/>
    </location>
</feature>
<keyword evidence="2" id="KW-0813">Transport</keyword>
<dbReference type="InterPro" id="IPR052157">
    <property type="entry name" value="BCAA_transport_permease"/>
</dbReference>
<reference evidence="11 12" key="1">
    <citation type="submission" date="2016-10" db="EMBL/GenBank/DDBJ databases">
        <title>Alkaliphiles isolated from bioreactors.</title>
        <authorList>
            <person name="Salah Z."/>
            <person name="Rout S.P."/>
            <person name="Humphreys P.N."/>
        </authorList>
    </citation>
    <scope>NUCLEOTIDE SEQUENCE [LARGE SCALE GENOMIC DNA]</scope>
    <source>
        <strain evidence="11 12">ZS02</strain>
    </source>
</reference>
<feature type="transmembrane region" description="Helical" evidence="10">
    <location>
        <begin position="42"/>
        <end position="60"/>
    </location>
</feature>
<comment type="similarity">
    <text evidence="9">Belongs to the binding-protein-dependent transport system permease family. LivHM subfamily.</text>
</comment>
<feature type="transmembrane region" description="Helical" evidence="10">
    <location>
        <begin position="98"/>
        <end position="121"/>
    </location>
</feature>
<dbReference type="OrthoDB" id="9807115at2"/>
<comment type="subcellular location">
    <subcellularLocation>
        <location evidence="1">Cell membrane</location>
        <topology evidence="1">Multi-pass membrane protein</topology>
    </subcellularLocation>
</comment>
<evidence type="ECO:0000256" key="6">
    <source>
        <dbReference type="ARBA" id="ARBA00022970"/>
    </source>
</evidence>
<dbReference type="GO" id="GO:0015188">
    <property type="term" value="F:L-isoleucine transmembrane transporter activity"/>
    <property type="evidence" value="ECO:0007669"/>
    <property type="project" value="TreeGrafter"/>
</dbReference>
<sequence>MDIFLQQIINGLVQGSIYALVALGYTMVYGIMGLINFAHGEVVMIGALVSITVTSTLAAAGMPIGLAGLFGLVAAILVCMALGWSLERIAYRPLRGSPRLTPLITAIGMSIVLQNLAMIIWGRNYLTFPPLLPKVNFEVAGAHFTLVQVAIVLLSAAMMSGLVFLVYRTKLGMAMRATAQNPAVASLMGVNINRVIAAAFVVGSALAAVAGVMVGSYYEIAHYQMGFMLGLKAFTAAVLGGIGNLAGAMAGGVLLGVIEALGAGYIGDLTGGFLGSHYQDIFAFVVLIGVLMFKPSGLFGEKTGDRA</sequence>
<dbReference type="EMBL" id="MTHD01000001">
    <property type="protein sequence ID" value="OMG56420.1"/>
    <property type="molecule type" value="Genomic_DNA"/>
</dbReference>
<protein>
    <submittedName>
        <fullName evidence="11">Branched-chain amino acid ABC transporter permease</fullName>
    </submittedName>
</protein>
<evidence type="ECO:0000256" key="2">
    <source>
        <dbReference type="ARBA" id="ARBA00022448"/>
    </source>
</evidence>
<name>A0A1R1ICP6_9RHOO</name>
<evidence type="ECO:0000256" key="3">
    <source>
        <dbReference type="ARBA" id="ARBA00022475"/>
    </source>
</evidence>
<feature type="transmembrane region" description="Helical" evidence="10">
    <location>
        <begin position="66"/>
        <end position="86"/>
    </location>
</feature>
<gene>
    <name evidence="11" type="ORF">BJN45_02040</name>
</gene>
<feature type="transmembrane region" description="Helical" evidence="10">
    <location>
        <begin position="195"/>
        <end position="218"/>
    </location>
</feature>
<evidence type="ECO:0000256" key="8">
    <source>
        <dbReference type="ARBA" id="ARBA00023136"/>
    </source>
</evidence>
<comment type="caution">
    <text evidence="11">The sequence shown here is derived from an EMBL/GenBank/DDBJ whole genome shotgun (WGS) entry which is preliminary data.</text>
</comment>
<dbReference type="InterPro" id="IPR001851">
    <property type="entry name" value="ABC_transp_permease"/>
</dbReference>
<keyword evidence="4" id="KW-0997">Cell inner membrane</keyword>
<dbReference type="AlphaFoldDB" id="A0A1R1ICP6"/>
<dbReference type="GO" id="GO:0005304">
    <property type="term" value="F:L-valine transmembrane transporter activity"/>
    <property type="evidence" value="ECO:0007669"/>
    <property type="project" value="TreeGrafter"/>
</dbReference>
<evidence type="ECO:0000256" key="10">
    <source>
        <dbReference type="SAM" id="Phobius"/>
    </source>
</evidence>
<evidence type="ECO:0000313" key="11">
    <source>
        <dbReference type="EMBL" id="OMG56420.1"/>
    </source>
</evidence>
<evidence type="ECO:0000313" key="12">
    <source>
        <dbReference type="Proteomes" id="UP000187526"/>
    </source>
</evidence>
<dbReference type="GO" id="GO:0015192">
    <property type="term" value="F:L-phenylalanine transmembrane transporter activity"/>
    <property type="evidence" value="ECO:0007669"/>
    <property type="project" value="TreeGrafter"/>
</dbReference>
<keyword evidence="6" id="KW-0029">Amino-acid transport</keyword>